<dbReference type="AlphaFoldDB" id="A0A221MGD3"/>
<dbReference type="Proteomes" id="UP000204391">
    <property type="component" value="Chromosome"/>
</dbReference>
<dbReference type="PANTHER" id="PTHR11328:SF24">
    <property type="entry name" value="MAJOR FACILITATOR SUPERFAMILY (MFS) PROFILE DOMAIN-CONTAINING PROTEIN"/>
    <property type="match status" value="1"/>
</dbReference>
<dbReference type="GO" id="GO:0008643">
    <property type="term" value="P:carbohydrate transport"/>
    <property type="evidence" value="ECO:0007669"/>
    <property type="project" value="InterPro"/>
</dbReference>
<dbReference type="PANTHER" id="PTHR11328">
    <property type="entry name" value="MAJOR FACILITATOR SUPERFAMILY DOMAIN-CONTAINING PROTEIN"/>
    <property type="match status" value="1"/>
</dbReference>
<evidence type="ECO:0000313" key="3">
    <source>
        <dbReference type="Proteomes" id="UP000204391"/>
    </source>
</evidence>
<protein>
    <submittedName>
        <fullName evidence="2">Glucuronide permease</fullName>
    </submittedName>
</protein>
<reference evidence="2 3" key="1">
    <citation type="journal article" date="2003" name="Int. J. Syst. Evol. Microbiol.">
        <title>Virgibacillus carmonensis sp. nov., Virgibacillus necropolis sp. nov. and Virgibacillus picturae sp. nov., three novel species isolated from deteriorated mural paintings, transfer of the species of the genus salibacillus to Virgibacillus, as Virgibacillus marismortui comb. nov. and Virgibacillus salexigens comb. nov., and emended description of the genus Virgibacillus.</title>
        <authorList>
            <person name="Heyrman J."/>
            <person name="Logan N.A."/>
            <person name="Busse H.J."/>
            <person name="Balcaen A."/>
            <person name="Lebbe L."/>
            <person name="Rodriguez-Diaz M."/>
            <person name="Swings J."/>
            <person name="De Vos P."/>
        </authorList>
    </citation>
    <scope>NUCLEOTIDE SEQUENCE [LARGE SCALE GENOMIC DNA]</scope>
    <source>
        <strain evidence="2 3">LMG 19488</strain>
    </source>
</reference>
<feature type="transmembrane region" description="Helical" evidence="1">
    <location>
        <begin position="155"/>
        <end position="181"/>
    </location>
</feature>
<feature type="transmembrane region" description="Helical" evidence="1">
    <location>
        <begin position="115"/>
        <end position="134"/>
    </location>
</feature>
<sequence length="494" mass="54423">MSSITMETDQEYNRAKLWQIGFFALNNTATNLYMFILTFVTYYATGIAGLAVVAVSTVLTAMRIFDGITDPIVGFIVDKTESKFGKFRPFMIIGNVILAGSILIMYNVTHLMPQSLQLIFFIFIYAIYIIGYTLQTTVTKAAQTVLTNDPKQRPLYSIFDASYNAIVFTGGQVFVASYLIAKYGDFTMSLFAELNTYAIILAGIFTILAVIGISGKDRKEFYGLAEETVNTRFRDYWPILKKNRPLQMLITATTFDKLAFLLIRYSVVAVMIFGILMGDYGLSGTISLITIVPTLLITFAVVGYARKLGMRSAFIGSTWIAMFSLIALAALFLIMNDPTTISLGGIGIPIVIFTVLYTIALGFGGIPSSLVNPMIADVSDYETYKTGRYIPGMLGTLFSFIDKLVTSLAPTIVGLGVAIIGFGSEFPTVTDELTTPLFVMTLILAFGLPALMLVISLTAMKFYKLDDKKMVEIQESIAEVKRKAKKEDNNSAIM</sequence>
<keyword evidence="3" id="KW-1185">Reference proteome</keyword>
<dbReference type="SUPFAM" id="SSF103473">
    <property type="entry name" value="MFS general substrate transporter"/>
    <property type="match status" value="1"/>
</dbReference>
<feature type="transmembrane region" description="Helical" evidence="1">
    <location>
        <begin position="258"/>
        <end position="278"/>
    </location>
</feature>
<dbReference type="KEGG" id="vne:CFK40_17570"/>
<keyword evidence="1" id="KW-0472">Membrane</keyword>
<feature type="transmembrane region" description="Helical" evidence="1">
    <location>
        <begin position="196"/>
        <end position="214"/>
    </location>
</feature>
<proteinExistence type="predicted"/>
<feature type="transmembrane region" description="Helical" evidence="1">
    <location>
        <begin position="284"/>
        <end position="305"/>
    </location>
</feature>
<dbReference type="InterPro" id="IPR036259">
    <property type="entry name" value="MFS_trans_sf"/>
</dbReference>
<feature type="transmembrane region" description="Helical" evidence="1">
    <location>
        <begin position="312"/>
        <end position="335"/>
    </location>
</feature>
<feature type="transmembrane region" description="Helical" evidence="1">
    <location>
        <begin position="89"/>
        <end position="109"/>
    </location>
</feature>
<dbReference type="EMBL" id="CP022437">
    <property type="protein sequence ID" value="ASN06694.1"/>
    <property type="molecule type" value="Genomic_DNA"/>
</dbReference>
<feature type="transmembrane region" description="Helical" evidence="1">
    <location>
        <begin position="404"/>
        <end position="424"/>
    </location>
</feature>
<keyword evidence="1" id="KW-0812">Transmembrane</keyword>
<feature type="transmembrane region" description="Helical" evidence="1">
    <location>
        <begin position="32"/>
        <end position="55"/>
    </location>
</feature>
<dbReference type="Gene3D" id="1.20.1250.20">
    <property type="entry name" value="MFS general substrate transporter like domains"/>
    <property type="match status" value="1"/>
</dbReference>
<name>A0A221MGD3_9BACI</name>
<feature type="transmembrane region" description="Helical" evidence="1">
    <location>
        <begin position="436"/>
        <end position="460"/>
    </location>
</feature>
<dbReference type="GO" id="GO:0005886">
    <property type="term" value="C:plasma membrane"/>
    <property type="evidence" value="ECO:0007669"/>
    <property type="project" value="TreeGrafter"/>
</dbReference>
<dbReference type="OrthoDB" id="9764596at2"/>
<dbReference type="GO" id="GO:0015293">
    <property type="term" value="F:symporter activity"/>
    <property type="evidence" value="ECO:0007669"/>
    <property type="project" value="InterPro"/>
</dbReference>
<accession>A0A221MGD3</accession>
<evidence type="ECO:0000256" key="1">
    <source>
        <dbReference type="SAM" id="Phobius"/>
    </source>
</evidence>
<feature type="transmembrane region" description="Helical" evidence="1">
    <location>
        <begin position="341"/>
        <end position="364"/>
    </location>
</feature>
<dbReference type="RefSeq" id="WP_089533690.1">
    <property type="nucleotide sequence ID" value="NZ_CP022437.1"/>
</dbReference>
<dbReference type="Pfam" id="PF13347">
    <property type="entry name" value="MFS_2"/>
    <property type="match status" value="1"/>
</dbReference>
<keyword evidence="1" id="KW-1133">Transmembrane helix</keyword>
<dbReference type="InterPro" id="IPR039672">
    <property type="entry name" value="MFS_2"/>
</dbReference>
<gene>
    <name evidence="2" type="ORF">CFK40_17570</name>
</gene>
<evidence type="ECO:0000313" key="2">
    <source>
        <dbReference type="EMBL" id="ASN06694.1"/>
    </source>
</evidence>
<organism evidence="2 3">
    <name type="scientific">Virgibacillus necropolis</name>
    <dbReference type="NCBI Taxonomy" id="163877"/>
    <lineage>
        <taxon>Bacteria</taxon>
        <taxon>Bacillati</taxon>
        <taxon>Bacillota</taxon>
        <taxon>Bacilli</taxon>
        <taxon>Bacillales</taxon>
        <taxon>Bacillaceae</taxon>
        <taxon>Virgibacillus</taxon>
    </lineage>
</organism>